<dbReference type="AlphaFoldDB" id="A0A6D2K7C5"/>
<evidence type="ECO:0000256" key="3">
    <source>
        <dbReference type="ARBA" id="ARBA00022833"/>
    </source>
</evidence>
<evidence type="ECO:0000256" key="1">
    <source>
        <dbReference type="ARBA" id="ARBA00022723"/>
    </source>
</evidence>
<evidence type="ECO:0000256" key="5">
    <source>
        <dbReference type="SAM" id="MobiDB-lite"/>
    </source>
</evidence>
<gene>
    <name evidence="7" type="ORF">MERR_LOCUS40002</name>
</gene>
<feature type="domain" description="SWIM-type" evidence="6">
    <location>
        <begin position="56"/>
        <end position="88"/>
    </location>
</feature>
<dbReference type="Pfam" id="PF04434">
    <property type="entry name" value="SWIM"/>
    <property type="match status" value="1"/>
</dbReference>
<accession>A0A6D2K7C5</accession>
<keyword evidence="3" id="KW-0862">Zinc</keyword>
<comment type="caution">
    <text evidence="7">The sequence shown here is derived from an EMBL/GenBank/DDBJ whole genome shotgun (WGS) entry which is preliminary data.</text>
</comment>
<dbReference type="GO" id="GO:0008270">
    <property type="term" value="F:zinc ion binding"/>
    <property type="evidence" value="ECO:0007669"/>
    <property type="project" value="UniProtKB-KW"/>
</dbReference>
<feature type="region of interest" description="Disordered" evidence="5">
    <location>
        <begin position="157"/>
        <end position="183"/>
    </location>
</feature>
<evidence type="ECO:0000259" key="6">
    <source>
        <dbReference type="PROSITE" id="PS50966"/>
    </source>
</evidence>
<evidence type="ECO:0000313" key="7">
    <source>
        <dbReference type="EMBL" id="CAA7052767.1"/>
    </source>
</evidence>
<dbReference type="PANTHER" id="PTHR31973">
    <property type="entry name" value="POLYPROTEIN, PUTATIVE-RELATED"/>
    <property type="match status" value="1"/>
</dbReference>
<dbReference type="OrthoDB" id="1109795at2759"/>
<feature type="compositionally biased region" description="Basic residues" evidence="5">
    <location>
        <begin position="157"/>
        <end position="174"/>
    </location>
</feature>
<dbReference type="EMBL" id="CACVBM020001507">
    <property type="protein sequence ID" value="CAA7052767.1"/>
    <property type="molecule type" value="Genomic_DNA"/>
</dbReference>
<name>A0A6D2K7C5_9BRAS</name>
<organism evidence="7 8">
    <name type="scientific">Microthlaspi erraticum</name>
    <dbReference type="NCBI Taxonomy" id="1685480"/>
    <lineage>
        <taxon>Eukaryota</taxon>
        <taxon>Viridiplantae</taxon>
        <taxon>Streptophyta</taxon>
        <taxon>Embryophyta</taxon>
        <taxon>Tracheophyta</taxon>
        <taxon>Spermatophyta</taxon>
        <taxon>Magnoliopsida</taxon>
        <taxon>eudicotyledons</taxon>
        <taxon>Gunneridae</taxon>
        <taxon>Pentapetalae</taxon>
        <taxon>rosids</taxon>
        <taxon>malvids</taxon>
        <taxon>Brassicales</taxon>
        <taxon>Brassicaceae</taxon>
        <taxon>Coluteocarpeae</taxon>
        <taxon>Microthlaspi</taxon>
    </lineage>
</organism>
<sequence>MSWFAIRRAKGTSNEDSLTPHVNKIIEKNFEDSTGLAVREISQFEFQVQAQEGECFTVRLVEGTCSCMEYQQLGIPCDHAIAAAASIKIPTNTMVCKAFYDTSWKIGFEEKIYPVPSVGNVEIGDGFRGELLPPDVKCPTGRPKKICILSRGEFKRPGRKNGGRRCSHCSRQGHNKSSCRYPI</sequence>
<dbReference type="InterPro" id="IPR006564">
    <property type="entry name" value="Znf_PMZ"/>
</dbReference>
<keyword evidence="8" id="KW-1185">Reference proteome</keyword>
<dbReference type="PANTHER" id="PTHR31973:SF187">
    <property type="entry name" value="MUTATOR TRANSPOSASE MUDRA PROTEIN"/>
    <property type="match status" value="1"/>
</dbReference>
<keyword evidence="2 4" id="KW-0863">Zinc-finger</keyword>
<dbReference type="InterPro" id="IPR007527">
    <property type="entry name" value="Znf_SWIM"/>
</dbReference>
<dbReference type="SMART" id="SM00575">
    <property type="entry name" value="ZnF_PMZ"/>
    <property type="match status" value="1"/>
</dbReference>
<evidence type="ECO:0000256" key="2">
    <source>
        <dbReference type="ARBA" id="ARBA00022771"/>
    </source>
</evidence>
<dbReference type="PROSITE" id="PS50966">
    <property type="entry name" value="ZF_SWIM"/>
    <property type="match status" value="1"/>
</dbReference>
<evidence type="ECO:0000313" key="8">
    <source>
        <dbReference type="Proteomes" id="UP000467841"/>
    </source>
</evidence>
<reference evidence="7" key="1">
    <citation type="submission" date="2020-01" db="EMBL/GenBank/DDBJ databases">
        <authorList>
            <person name="Mishra B."/>
        </authorList>
    </citation>
    <scope>NUCLEOTIDE SEQUENCE [LARGE SCALE GENOMIC DNA]</scope>
</reference>
<dbReference type="Proteomes" id="UP000467841">
    <property type="component" value="Unassembled WGS sequence"/>
</dbReference>
<protein>
    <recommendedName>
        <fullName evidence="6">SWIM-type domain-containing protein</fullName>
    </recommendedName>
</protein>
<evidence type="ECO:0000256" key="4">
    <source>
        <dbReference type="PROSITE-ProRule" id="PRU00325"/>
    </source>
</evidence>
<keyword evidence="1" id="KW-0479">Metal-binding</keyword>
<proteinExistence type="predicted"/>